<dbReference type="GO" id="GO:0003677">
    <property type="term" value="F:DNA binding"/>
    <property type="evidence" value="ECO:0007669"/>
    <property type="project" value="InterPro"/>
</dbReference>
<organism evidence="3 4">
    <name type="scientific">Microlunatus phosphovorus (strain ATCC 700054 / DSM 10555 / JCM 9379 / NBRC 101784 / NCIMB 13414 / VKM Ac-1990 / NM-1)</name>
    <dbReference type="NCBI Taxonomy" id="1032480"/>
    <lineage>
        <taxon>Bacteria</taxon>
        <taxon>Bacillati</taxon>
        <taxon>Actinomycetota</taxon>
        <taxon>Actinomycetes</taxon>
        <taxon>Propionibacteriales</taxon>
        <taxon>Propionibacteriaceae</taxon>
        <taxon>Microlunatus</taxon>
    </lineage>
</organism>
<evidence type="ECO:0000256" key="1">
    <source>
        <dbReference type="SAM" id="MobiDB-lite"/>
    </source>
</evidence>
<evidence type="ECO:0000259" key="2">
    <source>
        <dbReference type="PROSITE" id="PS50932"/>
    </source>
</evidence>
<feature type="domain" description="HTH lacI-type" evidence="2">
    <location>
        <begin position="15"/>
        <end position="49"/>
    </location>
</feature>
<proteinExistence type="predicted"/>
<dbReference type="HOGENOM" id="CLU_3137718_0_0_11"/>
<gene>
    <name evidence="3" type="ordered locus">MLP_32120</name>
</gene>
<dbReference type="PROSITE" id="PS50932">
    <property type="entry name" value="HTH_LACI_2"/>
    <property type="match status" value="1"/>
</dbReference>
<evidence type="ECO:0000313" key="4">
    <source>
        <dbReference type="Proteomes" id="UP000007947"/>
    </source>
</evidence>
<dbReference type="KEGG" id="mph:MLP_32120"/>
<dbReference type="eggNOG" id="COG1609">
    <property type="taxonomic scope" value="Bacteria"/>
</dbReference>
<protein>
    <recommendedName>
        <fullName evidence="2">HTH lacI-type domain-containing protein</fullName>
    </recommendedName>
</protein>
<dbReference type="GO" id="GO:0006355">
    <property type="term" value="P:regulation of DNA-templated transcription"/>
    <property type="evidence" value="ECO:0007669"/>
    <property type="project" value="InterPro"/>
</dbReference>
<dbReference type="EMBL" id="AP012204">
    <property type="protein sequence ID" value="BAK36226.1"/>
    <property type="molecule type" value="Genomic_DNA"/>
</dbReference>
<sequence length="49" mass="5260">MSGPAQESPRTARRPTMEDAAAHAGVSRALVSIPFRDKPGVSKDARQRV</sequence>
<evidence type="ECO:0000313" key="3">
    <source>
        <dbReference type="EMBL" id="BAK36226.1"/>
    </source>
</evidence>
<name>F5XLG0_MICPN</name>
<dbReference type="SUPFAM" id="SSF47413">
    <property type="entry name" value="lambda repressor-like DNA-binding domains"/>
    <property type="match status" value="1"/>
</dbReference>
<dbReference type="STRING" id="1032480.MLP_32120"/>
<dbReference type="OrthoDB" id="59108at2"/>
<dbReference type="Proteomes" id="UP000007947">
    <property type="component" value="Chromosome"/>
</dbReference>
<feature type="compositionally biased region" description="Basic and acidic residues" evidence="1">
    <location>
        <begin position="35"/>
        <end position="49"/>
    </location>
</feature>
<dbReference type="InterPro" id="IPR000843">
    <property type="entry name" value="HTH_LacI"/>
</dbReference>
<dbReference type="Gene3D" id="1.10.260.40">
    <property type="entry name" value="lambda repressor-like DNA-binding domains"/>
    <property type="match status" value="1"/>
</dbReference>
<feature type="region of interest" description="Disordered" evidence="1">
    <location>
        <begin position="1"/>
        <end position="49"/>
    </location>
</feature>
<reference evidence="3 4" key="1">
    <citation type="submission" date="2011-05" db="EMBL/GenBank/DDBJ databases">
        <title>Whole genome sequence of Microlunatus phosphovorus NM-1.</title>
        <authorList>
            <person name="Hosoyama A."/>
            <person name="Sasaki K."/>
            <person name="Harada T."/>
            <person name="Igarashi R."/>
            <person name="Kawakoshi A."/>
            <person name="Sasagawa M."/>
            <person name="Fukada J."/>
            <person name="Nakamura S."/>
            <person name="Katano Y."/>
            <person name="Hanada S."/>
            <person name="Kamagata Y."/>
            <person name="Nakamura N."/>
            <person name="Yamazaki S."/>
            <person name="Fujita N."/>
        </authorList>
    </citation>
    <scope>NUCLEOTIDE SEQUENCE [LARGE SCALE GENOMIC DNA]</scope>
    <source>
        <strain evidence="4">ATCC 700054 / DSM 10555 / JCM 9379 / NBRC 101784 / NCIMB 13414 / VKM Ac-1990 / NM-1</strain>
    </source>
</reference>
<keyword evidence="4" id="KW-1185">Reference proteome</keyword>
<accession>F5XLG0</accession>
<dbReference type="InterPro" id="IPR010982">
    <property type="entry name" value="Lambda_DNA-bd_dom_sf"/>
</dbReference>
<dbReference type="AlphaFoldDB" id="F5XLG0"/>